<evidence type="ECO:0000256" key="7">
    <source>
        <dbReference type="ARBA" id="ARBA00023136"/>
    </source>
</evidence>
<evidence type="ECO:0000313" key="13">
    <source>
        <dbReference type="Proteomes" id="UP000054097"/>
    </source>
</evidence>
<dbReference type="AlphaFoldDB" id="A0A0C2WBX2"/>
<evidence type="ECO:0000256" key="1">
    <source>
        <dbReference type="ARBA" id="ARBA00004141"/>
    </source>
</evidence>
<dbReference type="GO" id="GO:0005886">
    <property type="term" value="C:plasma membrane"/>
    <property type="evidence" value="ECO:0007669"/>
    <property type="project" value="TreeGrafter"/>
</dbReference>
<reference evidence="12 13" key="1">
    <citation type="submission" date="2014-04" db="EMBL/GenBank/DDBJ databases">
        <authorList>
            <consortium name="DOE Joint Genome Institute"/>
            <person name="Kuo A."/>
            <person name="Zuccaro A."/>
            <person name="Kohler A."/>
            <person name="Nagy L.G."/>
            <person name="Floudas D."/>
            <person name="Copeland A."/>
            <person name="Barry K.W."/>
            <person name="Cichocki N."/>
            <person name="Veneault-Fourrey C."/>
            <person name="LaButti K."/>
            <person name="Lindquist E.A."/>
            <person name="Lipzen A."/>
            <person name="Lundell T."/>
            <person name="Morin E."/>
            <person name="Murat C."/>
            <person name="Sun H."/>
            <person name="Tunlid A."/>
            <person name="Henrissat B."/>
            <person name="Grigoriev I.V."/>
            <person name="Hibbett D.S."/>
            <person name="Martin F."/>
            <person name="Nordberg H.P."/>
            <person name="Cantor M.N."/>
            <person name="Hua S.X."/>
        </authorList>
    </citation>
    <scope>NUCLEOTIDE SEQUENCE [LARGE SCALE GENOMIC DNA]</scope>
    <source>
        <strain evidence="12 13">MAFF 305830</strain>
    </source>
</reference>
<keyword evidence="9" id="KW-0807">Transducer</keyword>
<dbReference type="Proteomes" id="UP000054097">
    <property type="component" value="Unassembled WGS sequence"/>
</dbReference>
<dbReference type="STRING" id="933852.A0A0C2WBX2"/>
<feature type="compositionally biased region" description="Polar residues" evidence="10">
    <location>
        <begin position="384"/>
        <end position="397"/>
    </location>
</feature>
<dbReference type="Pfam" id="PF02076">
    <property type="entry name" value="STE3"/>
    <property type="match status" value="1"/>
</dbReference>
<accession>A0A0C2WBX2</accession>
<gene>
    <name evidence="12" type="ORF">M408DRAFT_246575</name>
</gene>
<evidence type="ECO:0000256" key="10">
    <source>
        <dbReference type="SAM" id="MobiDB-lite"/>
    </source>
</evidence>
<evidence type="ECO:0000256" key="4">
    <source>
        <dbReference type="ARBA" id="ARBA00022692"/>
    </source>
</evidence>
<feature type="transmembrane region" description="Helical" evidence="11">
    <location>
        <begin position="118"/>
        <end position="139"/>
    </location>
</feature>
<dbReference type="PANTHER" id="PTHR28097:SF1">
    <property type="entry name" value="PHEROMONE A FACTOR RECEPTOR"/>
    <property type="match status" value="1"/>
</dbReference>
<dbReference type="InterPro" id="IPR001499">
    <property type="entry name" value="GPCR_STE3"/>
</dbReference>
<keyword evidence="3" id="KW-0589">Pheromone response</keyword>
<dbReference type="PRINTS" id="PR00899">
    <property type="entry name" value="GPCRSTE3"/>
</dbReference>
<keyword evidence="7 11" id="KW-0472">Membrane</keyword>
<dbReference type="OrthoDB" id="2874149at2759"/>
<evidence type="ECO:0000256" key="2">
    <source>
        <dbReference type="ARBA" id="ARBA00011085"/>
    </source>
</evidence>
<evidence type="ECO:0000256" key="3">
    <source>
        <dbReference type="ARBA" id="ARBA00022507"/>
    </source>
</evidence>
<feature type="transmembrane region" description="Helical" evidence="11">
    <location>
        <begin position="15"/>
        <end position="33"/>
    </location>
</feature>
<comment type="similarity">
    <text evidence="2">Belongs to the G-protein coupled receptor 4 family.</text>
</comment>
<comment type="subcellular location">
    <subcellularLocation>
        <location evidence="1">Membrane</location>
        <topology evidence="1">Multi-pass membrane protein</topology>
    </subcellularLocation>
</comment>
<keyword evidence="4 11" id="KW-0812">Transmembrane</keyword>
<dbReference type="HOGENOM" id="CLU_027592_0_2_1"/>
<evidence type="ECO:0000313" key="12">
    <source>
        <dbReference type="EMBL" id="KIM23948.1"/>
    </source>
</evidence>
<keyword evidence="13" id="KW-1185">Reference proteome</keyword>
<feature type="transmembrane region" description="Helical" evidence="11">
    <location>
        <begin position="214"/>
        <end position="234"/>
    </location>
</feature>
<feature type="transmembrane region" description="Helical" evidence="11">
    <location>
        <begin position="276"/>
        <end position="296"/>
    </location>
</feature>
<keyword evidence="8" id="KW-0675">Receptor</keyword>
<feature type="transmembrane region" description="Helical" evidence="11">
    <location>
        <begin position="163"/>
        <end position="185"/>
    </location>
</feature>
<sequence>MVVPVGVSDVFPAPFIIYPLGILALLIPAPVHFKSGNTGVILFILYAASTQIILLVNSIVWRGNISNPAPFWCDLSTFILAITASGMAGATLCITRQLHKLSKAQAVMISQSEKRKELMIDLFTGVIVPLLVGGGHAIVQGHRYDVFEDVGCMPTTYNVHPAYPLFFIWPLVLSLISATFGLLALRQFLKRRKNFEMLLSSNSTGMQKNRYLRLMWLCCIDLVIAIPWHTYIIIDNLVNVPLFPWVSWAETQFDWYRIDFYRRIIIDMSPYLRLQLIGFLFIQPVIAIVFFLLFGLTRETVKGYANAWYFVMRPFGIKRPARTAMSASSHGPRKRSWLDRLLGRDAIPLNSTNGVSMTSSFPTFAQQHSGLQSKSIPSARPKVTSRTTATHSATDTLNWDDDLTEPPMSNHSNVMVIDGRRLTIPGLNGMSSFESDDMYDEKSQESAYDKHRDPHSRSPV</sequence>
<proteinExistence type="inferred from homology"/>
<evidence type="ECO:0000256" key="6">
    <source>
        <dbReference type="ARBA" id="ARBA00023040"/>
    </source>
</evidence>
<feature type="compositionally biased region" description="Basic and acidic residues" evidence="10">
    <location>
        <begin position="440"/>
        <end position="460"/>
    </location>
</feature>
<name>A0A0C2WBX2_SERVB</name>
<feature type="transmembrane region" description="Helical" evidence="11">
    <location>
        <begin position="40"/>
        <end position="63"/>
    </location>
</feature>
<keyword evidence="5 11" id="KW-1133">Transmembrane helix</keyword>
<evidence type="ECO:0000256" key="11">
    <source>
        <dbReference type="SAM" id="Phobius"/>
    </source>
</evidence>
<feature type="region of interest" description="Disordered" evidence="10">
    <location>
        <begin position="369"/>
        <end position="412"/>
    </location>
</feature>
<protein>
    <submittedName>
        <fullName evidence="12">Uncharacterized protein</fullName>
    </submittedName>
</protein>
<organism evidence="12 13">
    <name type="scientific">Serendipita vermifera MAFF 305830</name>
    <dbReference type="NCBI Taxonomy" id="933852"/>
    <lineage>
        <taxon>Eukaryota</taxon>
        <taxon>Fungi</taxon>
        <taxon>Dikarya</taxon>
        <taxon>Basidiomycota</taxon>
        <taxon>Agaricomycotina</taxon>
        <taxon>Agaricomycetes</taxon>
        <taxon>Sebacinales</taxon>
        <taxon>Serendipitaceae</taxon>
        <taxon>Serendipita</taxon>
    </lineage>
</organism>
<feature type="transmembrane region" description="Helical" evidence="11">
    <location>
        <begin position="75"/>
        <end position="98"/>
    </location>
</feature>
<feature type="region of interest" description="Disordered" evidence="10">
    <location>
        <begin position="428"/>
        <end position="460"/>
    </location>
</feature>
<dbReference type="GO" id="GO:0004932">
    <property type="term" value="F:mating-type factor pheromone receptor activity"/>
    <property type="evidence" value="ECO:0007669"/>
    <property type="project" value="InterPro"/>
</dbReference>
<reference evidence="13" key="2">
    <citation type="submission" date="2015-01" db="EMBL/GenBank/DDBJ databases">
        <title>Evolutionary Origins and Diversification of the Mycorrhizal Mutualists.</title>
        <authorList>
            <consortium name="DOE Joint Genome Institute"/>
            <consortium name="Mycorrhizal Genomics Consortium"/>
            <person name="Kohler A."/>
            <person name="Kuo A."/>
            <person name="Nagy L.G."/>
            <person name="Floudas D."/>
            <person name="Copeland A."/>
            <person name="Barry K.W."/>
            <person name="Cichocki N."/>
            <person name="Veneault-Fourrey C."/>
            <person name="LaButti K."/>
            <person name="Lindquist E.A."/>
            <person name="Lipzen A."/>
            <person name="Lundell T."/>
            <person name="Morin E."/>
            <person name="Murat C."/>
            <person name="Riley R."/>
            <person name="Ohm R."/>
            <person name="Sun H."/>
            <person name="Tunlid A."/>
            <person name="Henrissat B."/>
            <person name="Grigoriev I.V."/>
            <person name="Hibbett D.S."/>
            <person name="Martin F."/>
        </authorList>
    </citation>
    <scope>NUCLEOTIDE SEQUENCE [LARGE SCALE GENOMIC DNA]</scope>
    <source>
        <strain evidence="13">MAFF 305830</strain>
    </source>
</reference>
<dbReference type="CDD" id="cd14966">
    <property type="entry name" value="7tmD_STE3"/>
    <property type="match status" value="1"/>
</dbReference>
<dbReference type="PANTHER" id="PTHR28097">
    <property type="entry name" value="PHEROMONE A FACTOR RECEPTOR"/>
    <property type="match status" value="1"/>
</dbReference>
<keyword evidence="6" id="KW-0297">G-protein coupled receptor</keyword>
<evidence type="ECO:0000256" key="5">
    <source>
        <dbReference type="ARBA" id="ARBA00022989"/>
    </source>
</evidence>
<dbReference type="EMBL" id="KN824329">
    <property type="protein sequence ID" value="KIM23948.1"/>
    <property type="molecule type" value="Genomic_DNA"/>
</dbReference>
<evidence type="ECO:0000256" key="9">
    <source>
        <dbReference type="ARBA" id="ARBA00023224"/>
    </source>
</evidence>
<evidence type="ECO:0000256" key="8">
    <source>
        <dbReference type="ARBA" id="ARBA00023170"/>
    </source>
</evidence>
<dbReference type="GO" id="GO:0000750">
    <property type="term" value="P:pheromone-dependent signal transduction involved in conjugation with cellular fusion"/>
    <property type="evidence" value="ECO:0007669"/>
    <property type="project" value="TreeGrafter"/>
</dbReference>